<dbReference type="AlphaFoldDB" id="A0A177K8K4"/>
<sequence length="205" mass="21178">MKIRTAATAALALTTALILAGCSDTGNAGGGMSGMDHGGSSSSAAPSADASANANDADIMFATMMIAHHQQAIEMSDVLLSKDDIDPRVVDLADGIKAAQQPEIDTLNGWLQEWGADTSGTDMDGMDHGGGMMSEEDMQALDAATGTEAAKLFLEQMIEHHNGAIEMAQEEVSNGQNPNATALAQKIVDDQTAEIAAMEDILASL</sequence>
<evidence type="ECO:0000313" key="4">
    <source>
        <dbReference type="Proteomes" id="UP000076998"/>
    </source>
</evidence>
<dbReference type="PANTHER" id="PTHR36933:SF1">
    <property type="entry name" value="SLL0788 PROTEIN"/>
    <property type="match status" value="1"/>
</dbReference>
<organism evidence="3 4">
    <name type="scientific">Microbacterium oleivorans</name>
    <dbReference type="NCBI Taxonomy" id="273677"/>
    <lineage>
        <taxon>Bacteria</taxon>
        <taxon>Bacillati</taxon>
        <taxon>Actinomycetota</taxon>
        <taxon>Actinomycetes</taxon>
        <taxon>Micrococcales</taxon>
        <taxon>Microbacteriaceae</taxon>
        <taxon>Microbacterium</taxon>
    </lineage>
</organism>
<dbReference type="PROSITE" id="PS51257">
    <property type="entry name" value="PROKAR_LIPOPROTEIN"/>
    <property type="match status" value="1"/>
</dbReference>
<dbReference type="InterPro" id="IPR005183">
    <property type="entry name" value="DUF305_CopM-like"/>
</dbReference>
<dbReference type="Gene3D" id="1.20.1260.10">
    <property type="match status" value="1"/>
</dbReference>
<gene>
    <name evidence="3" type="ORF">AYL44_11605</name>
</gene>
<feature type="domain" description="DUF305" evidence="2">
    <location>
        <begin position="58"/>
        <end position="202"/>
    </location>
</feature>
<name>A0A177K8K4_9MICO</name>
<feature type="chain" id="PRO_5039704736" evidence="1">
    <location>
        <begin position="21"/>
        <end position="205"/>
    </location>
</feature>
<dbReference type="Proteomes" id="UP000076998">
    <property type="component" value="Unassembled WGS sequence"/>
</dbReference>
<dbReference type="EMBL" id="LSTV01000004">
    <property type="protein sequence ID" value="OAH49494.1"/>
    <property type="molecule type" value="Genomic_DNA"/>
</dbReference>
<evidence type="ECO:0000256" key="1">
    <source>
        <dbReference type="SAM" id="SignalP"/>
    </source>
</evidence>
<dbReference type="Pfam" id="PF03713">
    <property type="entry name" value="DUF305"/>
    <property type="match status" value="1"/>
</dbReference>
<evidence type="ECO:0000313" key="3">
    <source>
        <dbReference type="EMBL" id="OAH49494.1"/>
    </source>
</evidence>
<protein>
    <submittedName>
        <fullName evidence="3">DUF305 domain-containing protein</fullName>
    </submittedName>
</protein>
<proteinExistence type="predicted"/>
<dbReference type="PANTHER" id="PTHR36933">
    <property type="entry name" value="SLL0788 PROTEIN"/>
    <property type="match status" value="1"/>
</dbReference>
<feature type="signal peptide" evidence="1">
    <location>
        <begin position="1"/>
        <end position="20"/>
    </location>
</feature>
<dbReference type="RefSeq" id="WP_064003447.1">
    <property type="nucleotide sequence ID" value="NZ_LSTV01000004.1"/>
</dbReference>
<dbReference type="InterPro" id="IPR012347">
    <property type="entry name" value="Ferritin-like"/>
</dbReference>
<comment type="caution">
    <text evidence="3">The sequence shown here is derived from an EMBL/GenBank/DDBJ whole genome shotgun (WGS) entry which is preliminary data.</text>
</comment>
<reference evidence="3 4" key="1">
    <citation type="submission" date="2016-02" db="EMBL/GenBank/DDBJ databases">
        <authorList>
            <person name="Wen L."/>
            <person name="He K."/>
            <person name="Yang H."/>
        </authorList>
    </citation>
    <scope>NUCLEOTIDE SEQUENCE [LARGE SCALE GENOMIC DNA]</scope>
    <source>
        <strain evidence="3 4">CD11_3</strain>
    </source>
</reference>
<evidence type="ECO:0000259" key="2">
    <source>
        <dbReference type="Pfam" id="PF03713"/>
    </source>
</evidence>
<dbReference type="OrthoDB" id="26872at2"/>
<accession>A0A177K8K4</accession>
<keyword evidence="1" id="KW-0732">Signal</keyword>